<feature type="compositionally biased region" description="Acidic residues" evidence="1">
    <location>
        <begin position="251"/>
        <end position="261"/>
    </location>
</feature>
<gene>
    <name evidence="2" type="ORF">GGX14DRAFT_575362</name>
</gene>
<dbReference type="AlphaFoldDB" id="A0AAD6Y2C3"/>
<feature type="region of interest" description="Disordered" evidence="1">
    <location>
        <begin position="225"/>
        <end position="261"/>
    </location>
</feature>
<organism evidence="2 3">
    <name type="scientific">Mycena pura</name>
    <dbReference type="NCBI Taxonomy" id="153505"/>
    <lineage>
        <taxon>Eukaryota</taxon>
        <taxon>Fungi</taxon>
        <taxon>Dikarya</taxon>
        <taxon>Basidiomycota</taxon>
        <taxon>Agaricomycotina</taxon>
        <taxon>Agaricomycetes</taxon>
        <taxon>Agaricomycetidae</taxon>
        <taxon>Agaricales</taxon>
        <taxon>Marasmiineae</taxon>
        <taxon>Mycenaceae</taxon>
        <taxon>Mycena</taxon>
    </lineage>
</organism>
<evidence type="ECO:0000313" key="2">
    <source>
        <dbReference type="EMBL" id="KAJ7195810.1"/>
    </source>
</evidence>
<feature type="region of interest" description="Disordered" evidence="1">
    <location>
        <begin position="298"/>
        <end position="318"/>
    </location>
</feature>
<comment type="caution">
    <text evidence="2">The sequence shown here is derived from an EMBL/GenBank/DDBJ whole genome shotgun (WGS) entry which is preliminary data.</text>
</comment>
<feature type="compositionally biased region" description="Low complexity" evidence="1">
    <location>
        <begin position="232"/>
        <end position="245"/>
    </location>
</feature>
<keyword evidence="3" id="KW-1185">Reference proteome</keyword>
<dbReference type="Proteomes" id="UP001219525">
    <property type="component" value="Unassembled WGS sequence"/>
</dbReference>
<name>A0AAD6Y2C3_9AGAR</name>
<reference evidence="2" key="1">
    <citation type="submission" date="2023-03" db="EMBL/GenBank/DDBJ databases">
        <title>Massive genome expansion in bonnet fungi (Mycena s.s.) driven by repeated elements and novel gene families across ecological guilds.</title>
        <authorList>
            <consortium name="Lawrence Berkeley National Laboratory"/>
            <person name="Harder C.B."/>
            <person name="Miyauchi S."/>
            <person name="Viragh M."/>
            <person name="Kuo A."/>
            <person name="Thoen E."/>
            <person name="Andreopoulos B."/>
            <person name="Lu D."/>
            <person name="Skrede I."/>
            <person name="Drula E."/>
            <person name="Henrissat B."/>
            <person name="Morin E."/>
            <person name="Kohler A."/>
            <person name="Barry K."/>
            <person name="LaButti K."/>
            <person name="Morin E."/>
            <person name="Salamov A."/>
            <person name="Lipzen A."/>
            <person name="Mereny Z."/>
            <person name="Hegedus B."/>
            <person name="Baldrian P."/>
            <person name="Stursova M."/>
            <person name="Weitz H."/>
            <person name="Taylor A."/>
            <person name="Grigoriev I.V."/>
            <person name="Nagy L.G."/>
            <person name="Martin F."/>
            <person name="Kauserud H."/>
        </authorList>
    </citation>
    <scope>NUCLEOTIDE SEQUENCE</scope>
    <source>
        <strain evidence="2">9144</strain>
    </source>
</reference>
<proteinExistence type="predicted"/>
<dbReference type="EMBL" id="JARJCW010000088">
    <property type="protein sequence ID" value="KAJ7195810.1"/>
    <property type="molecule type" value="Genomic_DNA"/>
</dbReference>
<feature type="compositionally biased region" description="Basic and acidic residues" evidence="1">
    <location>
        <begin position="108"/>
        <end position="119"/>
    </location>
</feature>
<evidence type="ECO:0000256" key="1">
    <source>
        <dbReference type="SAM" id="MobiDB-lite"/>
    </source>
</evidence>
<feature type="region of interest" description="Disordered" evidence="1">
    <location>
        <begin position="81"/>
        <end position="190"/>
    </location>
</feature>
<feature type="compositionally biased region" description="Basic and acidic residues" evidence="1">
    <location>
        <begin position="300"/>
        <end position="309"/>
    </location>
</feature>
<sequence>MPVGMALAQTGMMLFWIGNRQCSRGVHRGPGQVVAHVQERLSPRRLKKPARIRVDFAKLVPSKVKSGSKAVNKGLKALARGQAGPVTAKPKPRFVAESASEDEEAVSSDEHASDAKNDGSEEENIEDESPSEDEFQAEVMEGNNASESADMSIGLDKPRKWKGKGRPREAPEPETDDTLSDAPRRAMIPDSQPFFGRVVVLSQDLRVPDSDAEDIDNFEASIALPRKKASRRASTASRASCASGRQPVGESDAENSMEEVEAVPMKLVGKRSLDAEDRRLHEAITKELTTILKVSVARQKQADKEKPEVRPAAVAGPSKGLTTQLDRIAAAAMDAASRPEFEWHVSARIMFPAPGKDIGLTSQTEECSARGSAPQVHNEW</sequence>
<feature type="compositionally biased region" description="Acidic residues" evidence="1">
    <location>
        <begin position="120"/>
        <end position="136"/>
    </location>
</feature>
<evidence type="ECO:0000313" key="3">
    <source>
        <dbReference type="Proteomes" id="UP001219525"/>
    </source>
</evidence>
<accession>A0AAD6Y2C3</accession>
<protein>
    <submittedName>
        <fullName evidence="2">Uncharacterized protein</fullName>
    </submittedName>
</protein>